<dbReference type="FunCoup" id="A0A6P8IUK6">
    <property type="interactions" value="2651"/>
</dbReference>
<dbReference type="InterPro" id="IPR038487">
    <property type="entry name" value="Mre11_capping_dom"/>
</dbReference>
<evidence type="ECO:0000256" key="15">
    <source>
        <dbReference type="ARBA" id="ARBA00023254"/>
    </source>
</evidence>
<dbReference type="GO" id="GO:0030145">
    <property type="term" value="F:manganese ion binding"/>
    <property type="evidence" value="ECO:0007669"/>
    <property type="project" value="UniProtKB-UniRule"/>
</dbReference>
<keyword evidence="12 16" id="KW-0234">DNA repair</keyword>
<dbReference type="InterPro" id="IPR004843">
    <property type="entry name" value="Calcineurin-like_PHP"/>
</dbReference>
<evidence type="ECO:0000256" key="5">
    <source>
        <dbReference type="ARBA" id="ARBA00022454"/>
    </source>
</evidence>
<proteinExistence type="inferred from homology"/>
<evidence type="ECO:0000256" key="13">
    <source>
        <dbReference type="ARBA" id="ARBA00023211"/>
    </source>
</evidence>
<dbReference type="GO" id="GO:0008296">
    <property type="term" value="F:3'-5'-DNA exonuclease activity"/>
    <property type="evidence" value="ECO:0007669"/>
    <property type="project" value="InterPro"/>
</dbReference>
<dbReference type="CDD" id="cd00840">
    <property type="entry name" value="MPP_Mre11_N"/>
    <property type="match status" value="1"/>
</dbReference>
<dbReference type="Pfam" id="PF04152">
    <property type="entry name" value="Mre11_DNA_bind"/>
    <property type="match status" value="1"/>
</dbReference>
<dbReference type="GO" id="GO:0007095">
    <property type="term" value="P:mitotic G2 DNA damage checkpoint signaling"/>
    <property type="evidence" value="ECO:0007669"/>
    <property type="project" value="TreeGrafter"/>
</dbReference>
<comment type="similarity">
    <text evidence="4 16 18">Belongs to the MRE11/RAD32 family.</text>
</comment>
<evidence type="ECO:0000256" key="3">
    <source>
        <dbReference type="ARBA" id="ARBA00004286"/>
    </source>
</evidence>
<evidence type="ECO:0000256" key="10">
    <source>
        <dbReference type="ARBA" id="ARBA00022801"/>
    </source>
</evidence>
<reference evidence="22" key="1">
    <citation type="submission" date="2025-08" db="UniProtKB">
        <authorList>
            <consortium name="RefSeq"/>
        </authorList>
    </citation>
    <scope>IDENTIFICATION</scope>
    <source>
        <tissue evidence="22">Tentacle</tissue>
    </source>
</reference>
<keyword evidence="11 16" id="KW-0269">Exonuclease</keyword>
<dbReference type="OrthoDB" id="30417at2759"/>
<organism evidence="21 22">
    <name type="scientific">Actinia tenebrosa</name>
    <name type="common">Australian red waratah sea anemone</name>
    <dbReference type="NCBI Taxonomy" id="6105"/>
    <lineage>
        <taxon>Eukaryota</taxon>
        <taxon>Metazoa</taxon>
        <taxon>Cnidaria</taxon>
        <taxon>Anthozoa</taxon>
        <taxon>Hexacorallia</taxon>
        <taxon>Actiniaria</taxon>
        <taxon>Actiniidae</taxon>
        <taxon>Actinia</taxon>
    </lineage>
</organism>
<dbReference type="InterPro" id="IPR003701">
    <property type="entry name" value="Mre11"/>
</dbReference>
<dbReference type="InterPro" id="IPR007281">
    <property type="entry name" value="Mre11_DNA-bd"/>
</dbReference>
<dbReference type="PANTHER" id="PTHR10139">
    <property type="entry name" value="DOUBLE-STRAND BREAK REPAIR PROTEIN MRE11"/>
    <property type="match status" value="1"/>
</dbReference>
<dbReference type="PANTHER" id="PTHR10139:SF1">
    <property type="entry name" value="DOUBLE-STRAND BREAK REPAIR PROTEIN MRE11"/>
    <property type="match status" value="1"/>
</dbReference>
<evidence type="ECO:0000256" key="1">
    <source>
        <dbReference type="ARBA" id="ARBA00001936"/>
    </source>
</evidence>
<evidence type="ECO:0000256" key="18">
    <source>
        <dbReference type="RuleBase" id="RU003447"/>
    </source>
</evidence>
<dbReference type="Gene3D" id="3.60.21.10">
    <property type="match status" value="1"/>
</dbReference>
<dbReference type="GO" id="GO:0006303">
    <property type="term" value="P:double-strand break repair via nonhomologous end joining"/>
    <property type="evidence" value="ECO:0007669"/>
    <property type="project" value="TreeGrafter"/>
</dbReference>
<keyword evidence="5" id="KW-0158">Chromosome</keyword>
<dbReference type="KEGG" id="aten:116304270"/>
<dbReference type="NCBIfam" id="TIGR00583">
    <property type="entry name" value="mre11"/>
    <property type="match status" value="1"/>
</dbReference>
<keyword evidence="9 16" id="KW-0227">DNA damage</keyword>
<dbReference type="GO" id="GO:0000724">
    <property type="term" value="P:double-strand break repair via homologous recombination"/>
    <property type="evidence" value="ECO:0007669"/>
    <property type="project" value="TreeGrafter"/>
</dbReference>
<dbReference type="PIRSF" id="PIRSF000882">
    <property type="entry name" value="DSB_repair_MRE11"/>
    <property type="match status" value="1"/>
</dbReference>
<sequence>MADDTINPADLFKVLIATDIHLGYAEKDQIRGNDSLVTFEEILEIGKNYKVDFVLLGGDLFHENKPSRKTLHACMALLRKYCMGNNPCQVEFLSDQSVNFSNNRFPVVNYEDPNLNISMPVFSIHGNHDDPAGDGNLCALDLLSVCGLVNYFGRPSSVDDITVSPILLQKGPSKLAVYGLGSVRDERLHRTFLNQKVKMLRPKEDQDSWFNLLVLHQNRAKHGPTNYIPEKFLDPFLDLIFWGHEHECLIEPVHAEDPNLPFYITQPGSSVATSLSHGESKQKHVGILEIKADKAFQITKVPLKTVRPFYMEDIVLSETNLDPTEEQKVMPFLTDKVEQLISRAEEEHTGNRRQPNKPLVRLRVEYSGGFSSFSTQRFGQQFVDRVANPKEILLFHRKKEVKRKDTSAIRPDVEERMLHLRPEALDNIKIEDLIKEYLTSNDNALGLSILSENKMAQALREFIDKEENDAIQTLVNWQLDVAQRHLKQRNNVRGDEIETEARRFVVLRRQREEQKNEEEEKEVREVLNKSSSKSINRNNDVLSDGDLSDNDSLVAQDSRGRGKGQGATSQRGRGSRGVARGRGEGRGRGRGSQGGRGKKTALITDSFSLGSGKTKADATMISSSDDDEEFNAPLSSHRTSTQIKGPSTPSHSSFKKKTIEYEESDDSDNPFSLEPRNKKVRR</sequence>
<evidence type="ECO:0000259" key="20">
    <source>
        <dbReference type="SMART" id="SM01347"/>
    </source>
</evidence>
<dbReference type="Gene3D" id="3.30.110.110">
    <property type="entry name" value="Mre11, capping domain"/>
    <property type="match status" value="1"/>
</dbReference>
<comment type="cofactor">
    <cofactor evidence="1 16">
        <name>Mn(2+)</name>
        <dbReference type="ChEBI" id="CHEBI:29035"/>
    </cofactor>
</comment>
<keyword evidence="10 16" id="KW-0378">Hydrolase</keyword>
<evidence type="ECO:0000313" key="22">
    <source>
        <dbReference type="RefSeq" id="XP_031569838.1"/>
    </source>
</evidence>
<feature type="domain" description="Mre11 DNA-binding" evidence="20">
    <location>
        <begin position="296"/>
        <end position="462"/>
    </location>
</feature>
<protein>
    <recommendedName>
        <fullName evidence="16">Double-strand break repair protein</fullName>
    </recommendedName>
</protein>
<keyword evidence="13 16" id="KW-0464">Manganese</keyword>
<dbReference type="GO" id="GO:0000014">
    <property type="term" value="F:single-stranded DNA endodeoxyribonuclease activity"/>
    <property type="evidence" value="ECO:0007669"/>
    <property type="project" value="TreeGrafter"/>
</dbReference>
<dbReference type="Proteomes" id="UP000515163">
    <property type="component" value="Unplaced"/>
</dbReference>
<evidence type="ECO:0000256" key="17">
    <source>
        <dbReference type="PIRSR" id="PIRSR000882-1"/>
    </source>
</evidence>
<dbReference type="AlphaFoldDB" id="A0A6P8IUK6"/>
<comment type="subcellular location">
    <subcellularLocation>
        <location evidence="3">Chromosome</location>
    </subcellularLocation>
    <subcellularLocation>
        <location evidence="2 16">Nucleus</location>
    </subcellularLocation>
</comment>
<evidence type="ECO:0000256" key="8">
    <source>
        <dbReference type="ARBA" id="ARBA00022759"/>
    </source>
</evidence>
<name>A0A6P8IUK6_ACTTE</name>
<keyword evidence="8 16" id="KW-0255">Endonuclease</keyword>
<dbReference type="FunFam" id="3.60.21.10:FF:000011">
    <property type="entry name" value="Double-strand break repair protein"/>
    <property type="match status" value="1"/>
</dbReference>
<keyword evidence="21" id="KW-1185">Reference proteome</keyword>
<dbReference type="SUPFAM" id="SSF56300">
    <property type="entry name" value="Metallo-dependent phosphatases"/>
    <property type="match status" value="1"/>
</dbReference>
<dbReference type="Pfam" id="PF00149">
    <property type="entry name" value="Metallophos"/>
    <property type="match status" value="1"/>
</dbReference>
<dbReference type="GeneID" id="116304270"/>
<keyword evidence="14 16" id="KW-0539">Nucleus</keyword>
<keyword evidence="15 16" id="KW-0469">Meiosis</keyword>
<dbReference type="InterPro" id="IPR029052">
    <property type="entry name" value="Metallo-depent_PP-like"/>
</dbReference>
<evidence type="ECO:0000256" key="9">
    <source>
        <dbReference type="ARBA" id="ARBA00022763"/>
    </source>
</evidence>
<dbReference type="GO" id="GO:0000723">
    <property type="term" value="P:telomere maintenance"/>
    <property type="evidence" value="ECO:0007669"/>
    <property type="project" value="TreeGrafter"/>
</dbReference>
<evidence type="ECO:0000256" key="19">
    <source>
        <dbReference type="SAM" id="MobiDB-lite"/>
    </source>
</evidence>
<dbReference type="FunFam" id="3.30.110.110:FF:000004">
    <property type="entry name" value="Double-strand break repair protein"/>
    <property type="match status" value="1"/>
</dbReference>
<feature type="compositionally biased region" description="Polar residues" evidence="19">
    <location>
        <begin position="633"/>
        <end position="652"/>
    </location>
</feature>
<dbReference type="InterPro" id="IPR041796">
    <property type="entry name" value="Mre11_N"/>
</dbReference>
<accession>A0A6P8IUK6</accession>
<dbReference type="GO" id="GO:0030870">
    <property type="term" value="C:Mre11 complex"/>
    <property type="evidence" value="ECO:0007669"/>
    <property type="project" value="UniProtKB-UniRule"/>
</dbReference>
<evidence type="ECO:0000256" key="6">
    <source>
        <dbReference type="ARBA" id="ARBA00022722"/>
    </source>
</evidence>
<dbReference type="GO" id="GO:0097552">
    <property type="term" value="P:mitochondrial double-strand break repair via homologous recombination"/>
    <property type="evidence" value="ECO:0007669"/>
    <property type="project" value="TreeGrafter"/>
</dbReference>
<evidence type="ECO:0000256" key="11">
    <source>
        <dbReference type="ARBA" id="ARBA00022839"/>
    </source>
</evidence>
<dbReference type="SMART" id="SM01347">
    <property type="entry name" value="Mre11_DNA_bind"/>
    <property type="match status" value="1"/>
</dbReference>
<dbReference type="InParanoid" id="A0A6P8IUK6"/>
<dbReference type="GO" id="GO:0042138">
    <property type="term" value="P:meiotic DNA double-strand break formation"/>
    <property type="evidence" value="ECO:0007669"/>
    <property type="project" value="TreeGrafter"/>
</dbReference>
<feature type="compositionally biased region" description="Low complexity" evidence="19">
    <location>
        <begin position="528"/>
        <end position="554"/>
    </location>
</feature>
<evidence type="ECO:0000256" key="2">
    <source>
        <dbReference type="ARBA" id="ARBA00004123"/>
    </source>
</evidence>
<dbReference type="GO" id="GO:0035861">
    <property type="term" value="C:site of double-strand break"/>
    <property type="evidence" value="ECO:0007669"/>
    <property type="project" value="TreeGrafter"/>
</dbReference>
<gene>
    <name evidence="22" type="primary">LOC116304270</name>
</gene>
<evidence type="ECO:0000313" key="21">
    <source>
        <dbReference type="Proteomes" id="UP000515163"/>
    </source>
</evidence>
<evidence type="ECO:0000256" key="14">
    <source>
        <dbReference type="ARBA" id="ARBA00023242"/>
    </source>
</evidence>
<evidence type="ECO:0000256" key="4">
    <source>
        <dbReference type="ARBA" id="ARBA00009028"/>
    </source>
</evidence>
<feature type="active site" description="Proton donor" evidence="17">
    <location>
        <position position="128"/>
    </location>
</feature>
<evidence type="ECO:0000256" key="12">
    <source>
        <dbReference type="ARBA" id="ARBA00023204"/>
    </source>
</evidence>
<comment type="function">
    <text evidence="16">Core component of the MRN complex, which plays a central role in double-strand break (DSB) repair, DNA recombination, maintenance of telomere integrity and meiosis. The MRN complex is involved in the repair of DNA double-strand breaks (DSBs) via homologous recombination (HR), an error-free mechanism which primarily occurs during S and G2 phases. The complex (1) mediates the end resection of damaged DNA, which generates proper single-stranded DNA, a key initial steps in HR, and is (2) required for the recruitment of other repair factors and efficient activation of ATM and ATR upon DNA damage. Within the MRN complex, MRE11 possesses both single-strand endonuclease activity and double-strand-specific 3'-5' exonuclease activity. MRE11 first endonucleolytically cleaves the 5' strand at DNA DSB ends to prevent non-homologous end joining (NHEJ) and licence HR. It then generates a single-stranded DNA gap via 3' to 5' exonucleolytic degradation, which is required for single-strand invasion and recombination.</text>
</comment>
<dbReference type="GO" id="GO:0031573">
    <property type="term" value="P:mitotic intra-S DNA damage checkpoint signaling"/>
    <property type="evidence" value="ECO:0007669"/>
    <property type="project" value="TreeGrafter"/>
</dbReference>
<keyword evidence="6 16" id="KW-0540">Nuclease</keyword>
<feature type="region of interest" description="Disordered" evidence="19">
    <location>
        <begin position="511"/>
        <end position="682"/>
    </location>
</feature>
<keyword evidence="7" id="KW-0479">Metal-binding</keyword>
<dbReference type="RefSeq" id="XP_031569838.1">
    <property type="nucleotide sequence ID" value="XM_031713978.1"/>
</dbReference>
<evidence type="ECO:0000256" key="7">
    <source>
        <dbReference type="ARBA" id="ARBA00022723"/>
    </source>
</evidence>
<evidence type="ECO:0000256" key="16">
    <source>
        <dbReference type="PIRNR" id="PIRNR000882"/>
    </source>
</evidence>